<dbReference type="OMA" id="CYGYFGS"/>
<reference evidence="2 3" key="1">
    <citation type="submission" date="2010-05" db="EMBL/GenBank/DDBJ databases">
        <title>The Genome Sequence of Thecamonas trahens ATCC 50062.</title>
        <authorList>
            <consortium name="The Broad Institute Genome Sequencing Platform"/>
            <person name="Russ C."/>
            <person name="Cuomo C."/>
            <person name="Shea T."/>
            <person name="Young S.K."/>
            <person name="Zeng Q."/>
            <person name="Koehrsen M."/>
            <person name="Haas B."/>
            <person name="Borodovsky M."/>
            <person name="Guigo R."/>
            <person name="Alvarado L."/>
            <person name="Berlin A."/>
            <person name="Bochicchio J."/>
            <person name="Borenstein D."/>
            <person name="Chapman S."/>
            <person name="Chen Z."/>
            <person name="Freedman E."/>
            <person name="Gellesch M."/>
            <person name="Goldberg J."/>
            <person name="Griggs A."/>
            <person name="Gujja S."/>
            <person name="Heilman E."/>
            <person name="Heiman D."/>
            <person name="Hepburn T."/>
            <person name="Howarth C."/>
            <person name="Jen D."/>
            <person name="Larson L."/>
            <person name="Mehta T."/>
            <person name="Park D."/>
            <person name="Pearson M."/>
            <person name="Roberts A."/>
            <person name="Saif S."/>
            <person name="Shenoy N."/>
            <person name="Sisk P."/>
            <person name="Stolte C."/>
            <person name="Sykes S."/>
            <person name="Thomson T."/>
            <person name="Walk T."/>
            <person name="White J."/>
            <person name="Yandava C."/>
            <person name="Burger G."/>
            <person name="Gray M.W."/>
            <person name="Holland P.W.H."/>
            <person name="King N."/>
            <person name="Lang F.B.F."/>
            <person name="Roger A.J."/>
            <person name="Ruiz-Trillo I."/>
            <person name="Lander E."/>
            <person name="Nusbaum C."/>
        </authorList>
    </citation>
    <scope>NUCLEOTIDE SEQUENCE [LARGE SCALE GENOMIC DNA]</scope>
    <source>
        <strain evidence="2 3">ATCC 50062</strain>
    </source>
</reference>
<name>A0A0L0DE64_THETB</name>
<sequence>MATLALQTLLYAPGPFYCYPWKPVVNALAGDGYATAYKHFRRDHRTAPNLALHMVCLVFQVLGNFALLDTLDNIVAPLLQGSPIARPIAAVTAAGWALALATAPAPFVCTLLAIATVAGGFWASPAIDPMLLEMTCIGTFLAVLLLTLGVSKKVLAATAGWGAWFGLWAGLEAYAGLALAGSRATALAVLAAFVVAAAASPKVPEAPAIGGALACRAVAILTGSRLAFLWGCSFTAPLMQGTAHKITGETATLINLNKAKTSAAAVDTAGKVRFEWAHVTFFPSLAFHSVYHSLSAPSSASPASKAD</sequence>
<dbReference type="RefSeq" id="XP_013762464.1">
    <property type="nucleotide sequence ID" value="XM_013907010.1"/>
</dbReference>
<protein>
    <submittedName>
        <fullName evidence="2">Uncharacterized protein</fullName>
    </submittedName>
</protein>
<keyword evidence="1" id="KW-0812">Transmembrane</keyword>
<dbReference type="Proteomes" id="UP000054408">
    <property type="component" value="Unassembled WGS sequence"/>
</dbReference>
<evidence type="ECO:0000313" key="2">
    <source>
        <dbReference type="EMBL" id="KNC50574.1"/>
    </source>
</evidence>
<feature type="transmembrane region" description="Helical" evidence="1">
    <location>
        <begin position="154"/>
        <end position="177"/>
    </location>
</feature>
<dbReference type="OrthoDB" id="64137at2759"/>
<evidence type="ECO:0000256" key="1">
    <source>
        <dbReference type="SAM" id="Phobius"/>
    </source>
</evidence>
<gene>
    <name evidence="2" type="ORF">AMSG_00735</name>
</gene>
<proteinExistence type="predicted"/>
<feature type="transmembrane region" description="Helical" evidence="1">
    <location>
        <begin position="130"/>
        <end position="148"/>
    </location>
</feature>
<keyword evidence="1" id="KW-0472">Membrane</keyword>
<accession>A0A0L0DE64</accession>
<keyword evidence="3" id="KW-1185">Reference proteome</keyword>
<keyword evidence="1" id="KW-1133">Transmembrane helix</keyword>
<organism evidence="2 3">
    <name type="scientific">Thecamonas trahens ATCC 50062</name>
    <dbReference type="NCBI Taxonomy" id="461836"/>
    <lineage>
        <taxon>Eukaryota</taxon>
        <taxon>Apusozoa</taxon>
        <taxon>Apusomonadida</taxon>
        <taxon>Apusomonadidae</taxon>
        <taxon>Thecamonas</taxon>
    </lineage>
</organism>
<feature type="transmembrane region" description="Helical" evidence="1">
    <location>
        <begin position="50"/>
        <end position="68"/>
    </location>
</feature>
<dbReference type="AlphaFoldDB" id="A0A0L0DE64"/>
<evidence type="ECO:0000313" key="3">
    <source>
        <dbReference type="Proteomes" id="UP000054408"/>
    </source>
</evidence>
<feature type="transmembrane region" description="Helical" evidence="1">
    <location>
        <begin position="88"/>
        <end position="118"/>
    </location>
</feature>
<dbReference type="EMBL" id="GL349435">
    <property type="protein sequence ID" value="KNC50574.1"/>
    <property type="molecule type" value="Genomic_DNA"/>
</dbReference>
<dbReference type="GeneID" id="25560526"/>